<dbReference type="Proteomes" id="UP000028702">
    <property type="component" value="Unassembled WGS sequence"/>
</dbReference>
<dbReference type="PROSITE" id="PS51462">
    <property type="entry name" value="NUDIX"/>
    <property type="match status" value="1"/>
</dbReference>
<organism evidence="2 3">
    <name type="scientific">Tepidicaulis marinus</name>
    <dbReference type="NCBI Taxonomy" id="1333998"/>
    <lineage>
        <taxon>Bacteria</taxon>
        <taxon>Pseudomonadati</taxon>
        <taxon>Pseudomonadota</taxon>
        <taxon>Alphaproteobacteria</taxon>
        <taxon>Hyphomicrobiales</taxon>
        <taxon>Parvibaculaceae</taxon>
        <taxon>Tepidicaulis</taxon>
    </lineage>
</organism>
<dbReference type="InterPro" id="IPR000086">
    <property type="entry name" value="NUDIX_hydrolase_dom"/>
</dbReference>
<dbReference type="eggNOG" id="COG1051">
    <property type="taxonomic scope" value="Bacteria"/>
</dbReference>
<keyword evidence="3" id="KW-1185">Reference proteome</keyword>
<evidence type="ECO:0000259" key="1">
    <source>
        <dbReference type="PROSITE" id="PS51462"/>
    </source>
</evidence>
<proteinExistence type="predicted"/>
<dbReference type="PANTHER" id="PTHR43222:SF2">
    <property type="entry name" value="NUDIX HYDROLASE 23, CHLOROPLASTIC"/>
    <property type="match status" value="1"/>
</dbReference>
<protein>
    <submittedName>
        <fullName evidence="2">NUDIX hydrolase</fullName>
    </submittedName>
</protein>
<dbReference type="InterPro" id="IPR015797">
    <property type="entry name" value="NUDIX_hydrolase-like_dom_sf"/>
</dbReference>
<gene>
    <name evidence="2" type="ORF">M2A_0756</name>
</gene>
<dbReference type="Pfam" id="PF14803">
    <property type="entry name" value="Zn_ribbon_Nudix"/>
    <property type="match status" value="1"/>
</dbReference>
<comment type="caution">
    <text evidence="2">The sequence shown here is derived from an EMBL/GenBank/DDBJ whole genome shotgun (WGS) entry which is preliminary data.</text>
</comment>
<dbReference type="Gene3D" id="2.20.70.10">
    <property type="match status" value="1"/>
</dbReference>
<evidence type="ECO:0000313" key="2">
    <source>
        <dbReference type="EMBL" id="GAK44257.1"/>
    </source>
</evidence>
<dbReference type="AlphaFoldDB" id="A0A081B889"/>
<dbReference type="InterPro" id="IPR029401">
    <property type="entry name" value="Nudix_N"/>
</dbReference>
<dbReference type="EMBL" id="BBIO01000003">
    <property type="protein sequence ID" value="GAK44257.1"/>
    <property type="molecule type" value="Genomic_DNA"/>
</dbReference>
<dbReference type="Gene3D" id="3.90.79.10">
    <property type="entry name" value="Nucleoside Triphosphate Pyrophosphohydrolase"/>
    <property type="match status" value="1"/>
</dbReference>
<sequence length="191" mass="21557">MAWRSEIPEPKVDVSFTERVPEGDDVARDVCDTCGFIHYVNPKIVVGSVVEHEGKILLCRRAIEPRKGYWTLPAGYMEKGETTEEGAKREAHEEALAHIRIHDLLAIYNIPRISQVQLMYRASLSVPEIGAGPESLEVALYDWDDIPWDELAFPSVHWALTHYRAVQGQERIVPFGNPPGERGNRMPLKSG</sequence>
<evidence type="ECO:0000313" key="3">
    <source>
        <dbReference type="Proteomes" id="UP000028702"/>
    </source>
</evidence>
<dbReference type="Pfam" id="PF00293">
    <property type="entry name" value="NUDIX"/>
    <property type="match status" value="1"/>
</dbReference>
<dbReference type="SUPFAM" id="SSF55811">
    <property type="entry name" value="Nudix"/>
    <property type="match status" value="1"/>
</dbReference>
<feature type="domain" description="Nudix hydrolase" evidence="1">
    <location>
        <begin position="41"/>
        <end position="168"/>
    </location>
</feature>
<dbReference type="PANTHER" id="PTHR43222">
    <property type="entry name" value="NUDIX HYDROLASE 23"/>
    <property type="match status" value="1"/>
</dbReference>
<dbReference type="STRING" id="1333998.M2A_0756"/>
<keyword evidence="2" id="KW-0378">Hydrolase</keyword>
<dbReference type="GO" id="GO:0016787">
    <property type="term" value="F:hydrolase activity"/>
    <property type="evidence" value="ECO:0007669"/>
    <property type="project" value="UniProtKB-KW"/>
</dbReference>
<reference evidence="2 3" key="1">
    <citation type="submission" date="2014-07" db="EMBL/GenBank/DDBJ databases">
        <title>Tepidicaulis marinum gen. nov., sp. nov., a novel marine bacterium denitrifying nitrate to nitrous oxide strictly under microaerobic conditions.</title>
        <authorList>
            <person name="Takeuchi M."/>
            <person name="Yamagishi T."/>
            <person name="Kamagata Y."/>
            <person name="Oshima K."/>
            <person name="Hattori M."/>
            <person name="Katayama T."/>
            <person name="Hanada S."/>
            <person name="Tamaki H."/>
            <person name="Marumo K."/>
            <person name="Maeda H."/>
            <person name="Nedachi M."/>
            <person name="Iwasaki W."/>
            <person name="Suwa Y."/>
            <person name="Sakata S."/>
        </authorList>
    </citation>
    <scope>NUCLEOTIDE SEQUENCE [LARGE SCALE GENOMIC DNA]</scope>
    <source>
        <strain evidence="2 3">MA2</strain>
    </source>
</reference>
<dbReference type="RefSeq" id="WP_045443217.1">
    <property type="nucleotide sequence ID" value="NZ_BBIO01000003.1"/>
</dbReference>
<dbReference type="CDD" id="cd04511">
    <property type="entry name" value="NUDIX_Hydrolase"/>
    <property type="match status" value="1"/>
</dbReference>
<accession>A0A081B889</accession>
<name>A0A081B889_9HYPH</name>